<keyword evidence="1" id="KW-1133">Transmembrane helix</keyword>
<dbReference type="PANTHER" id="PTHR24035:SF109">
    <property type="entry name" value="PROTEIN DRAPER"/>
    <property type="match status" value="1"/>
</dbReference>
<evidence type="ECO:0000313" key="4">
    <source>
        <dbReference type="EMBL" id="BAO49483.1"/>
    </source>
</evidence>
<reference evidence="4 5" key="1">
    <citation type="journal article" date="2014" name="Virology">
        <title>The complete genome sequence of the Alphaentomopoxvirus Anomala cuprea entomopoxvirus, including its terminal hairpin loop sequences, suggests a potentially unique mode of apoptosis inhibition and mode of DNA replication.</title>
        <authorList>
            <person name="Mitsuhashi W."/>
            <person name="Miyamoto K."/>
            <person name="Wada S."/>
        </authorList>
    </citation>
    <scope>NUCLEOTIDE SEQUENCE [LARGE SCALE GENOMIC DNA]</scope>
    <source>
        <strain evidence="4">CV6M</strain>
    </source>
</reference>
<evidence type="ECO:0000259" key="2">
    <source>
        <dbReference type="PROSITE" id="PS00022"/>
    </source>
</evidence>
<dbReference type="EMBL" id="AP013055">
    <property type="protein sequence ID" value="BAO49483.1"/>
    <property type="molecule type" value="Genomic_DNA"/>
</dbReference>
<dbReference type="RefSeq" id="YP_009001596.1">
    <property type="nucleotide sequence ID" value="NC_023426.1"/>
</dbReference>
<keyword evidence="1" id="KW-0472">Membrane</keyword>
<evidence type="ECO:0000313" key="5">
    <source>
        <dbReference type="Proteomes" id="UP000174145"/>
    </source>
</evidence>
<evidence type="ECO:0000259" key="3">
    <source>
        <dbReference type="PROSITE" id="PS01186"/>
    </source>
</evidence>
<dbReference type="PROSITE" id="PS00022">
    <property type="entry name" value="EGF_1"/>
    <property type="match status" value="1"/>
</dbReference>
<dbReference type="KEGG" id="vg:18263552"/>
<accession>W6JIT5</accession>
<keyword evidence="5" id="KW-1185">Reference proteome</keyword>
<feature type="domain" description="EGF-like" evidence="2">
    <location>
        <begin position="84"/>
        <end position="95"/>
    </location>
</feature>
<name>W6JIT5_9POXV</name>
<feature type="domain" description="EGF-like" evidence="3">
    <location>
        <begin position="197"/>
        <end position="208"/>
    </location>
</feature>
<dbReference type="Gene3D" id="2.10.25.10">
    <property type="entry name" value="Laminin"/>
    <property type="match status" value="1"/>
</dbReference>
<dbReference type="PROSITE" id="PS01186">
    <property type="entry name" value="EGF_2"/>
    <property type="match status" value="1"/>
</dbReference>
<dbReference type="PANTHER" id="PTHR24035">
    <property type="entry name" value="MULTIPLE EPIDERMAL GROWTH FACTOR-LIKE DOMAINS PROTEIN"/>
    <property type="match status" value="1"/>
</dbReference>
<dbReference type="InterPro" id="IPR000742">
    <property type="entry name" value="EGF"/>
</dbReference>
<organism evidence="4 5">
    <name type="scientific">Alphaentomopoxvirus acuprea</name>
    <dbReference type="NCBI Taxonomy" id="62099"/>
    <lineage>
        <taxon>Viruses</taxon>
        <taxon>Varidnaviria</taxon>
        <taxon>Bamfordvirae</taxon>
        <taxon>Nucleocytoviricota</taxon>
        <taxon>Pokkesviricetes</taxon>
        <taxon>Chitovirales</taxon>
        <taxon>Poxviridae</taxon>
        <taxon>Entomopoxvirinae</taxon>
        <taxon>Alphaentomopoxvirus</taxon>
    </lineage>
</organism>
<keyword evidence="1" id="KW-0812">Transmembrane</keyword>
<protein>
    <submittedName>
        <fullName evidence="4">Tenascin</fullName>
    </submittedName>
</protein>
<sequence length="303" mass="34991">MDRVLVILFSLISISYCLMGNINSVCQKGVRYNDYIYIAPNVSVRSTNYMSVDYCCDGYVNISNICTPINETCIHGNYDKYYNCKCDDYYVGIDCDILDCPDGYYNEELCEQKCENNTYGNNCQYNCTCNDCHHVTGFCNECNNNGYIESNQCVCRDNYGGSNCSQFTYCDSMEKWNATLNMCIKRCVFGYSLFNFCICLPGYTGILCDTITYNKKNVDNDCDCIEENTIDCINNQCICKVNYNGNNCENKINIIQYERYSTIPYYIPLVIDIIFIIIILILISFIGYKYCLKNKNYTQLNHI</sequence>
<dbReference type="InterPro" id="IPR052108">
    <property type="entry name" value="MEGF/SIB"/>
</dbReference>
<dbReference type="Proteomes" id="UP000174145">
    <property type="component" value="Segment"/>
</dbReference>
<evidence type="ECO:0000256" key="1">
    <source>
        <dbReference type="SAM" id="Phobius"/>
    </source>
</evidence>
<dbReference type="GeneID" id="18263552"/>
<feature type="transmembrane region" description="Helical" evidence="1">
    <location>
        <begin position="265"/>
        <end position="288"/>
    </location>
</feature>
<proteinExistence type="predicted"/>